<evidence type="ECO:0000256" key="1">
    <source>
        <dbReference type="SAM" id="Phobius"/>
    </source>
</evidence>
<evidence type="ECO:0000313" key="2">
    <source>
        <dbReference type="EMBL" id="TDO19449.1"/>
    </source>
</evidence>
<feature type="transmembrane region" description="Helical" evidence="1">
    <location>
        <begin position="102"/>
        <end position="126"/>
    </location>
</feature>
<accession>A0A4V3C2S4</accession>
<reference evidence="2 3" key="1">
    <citation type="submission" date="2019-03" db="EMBL/GenBank/DDBJ databases">
        <title>Genomic Encyclopedia of Archaeal and Bacterial Type Strains, Phase II (KMG-II): from individual species to whole genera.</title>
        <authorList>
            <person name="Goeker M."/>
        </authorList>
    </citation>
    <scope>NUCLEOTIDE SEQUENCE [LARGE SCALE GENOMIC DNA]</scope>
    <source>
        <strain evidence="2 3">ATCC 700618</strain>
    </source>
</reference>
<evidence type="ECO:0000313" key="3">
    <source>
        <dbReference type="Proteomes" id="UP000295518"/>
    </source>
</evidence>
<keyword evidence="1" id="KW-0812">Transmembrane</keyword>
<sequence>MLKKNIFILILILNVFIFALLLAFEVPLIILLTNEGRLAATLIFLSTIFQTIFIFLFVFQNFTNKYKYVFVIYVSRFSIYLLNWALYFSVLMTQGQYLRNEFTWFLVGLIIIIFAHLVSLGQLLIFDGPKLLKFKFAKLDSAKFKKHIDRNNKFYNKYFSN</sequence>
<name>A0A4V3C2S4_9MOLU</name>
<dbReference type="RefSeq" id="WP_094254870.1">
    <property type="nucleotide sequence ID" value="NZ_NNCE01000006.1"/>
</dbReference>
<dbReference type="AlphaFoldDB" id="A0A4V3C2S4"/>
<gene>
    <name evidence="2" type="ORF">EI74_0720</name>
</gene>
<dbReference type="EMBL" id="SNWN01000014">
    <property type="protein sequence ID" value="TDO19449.1"/>
    <property type="molecule type" value="Genomic_DNA"/>
</dbReference>
<feature type="transmembrane region" description="Helical" evidence="1">
    <location>
        <begin position="70"/>
        <end position="90"/>
    </location>
</feature>
<dbReference type="Proteomes" id="UP000295518">
    <property type="component" value="Unassembled WGS sequence"/>
</dbReference>
<keyword evidence="1" id="KW-0472">Membrane</keyword>
<proteinExistence type="predicted"/>
<protein>
    <submittedName>
        <fullName evidence="2">Uncharacterized protein</fullName>
    </submittedName>
</protein>
<keyword evidence="3" id="KW-1185">Reference proteome</keyword>
<comment type="caution">
    <text evidence="2">The sequence shown here is derived from an EMBL/GenBank/DDBJ whole genome shotgun (WGS) entry which is preliminary data.</text>
</comment>
<feature type="transmembrane region" description="Helical" evidence="1">
    <location>
        <begin position="7"/>
        <end position="32"/>
    </location>
</feature>
<organism evidence="2 3">
    <name type="scientific">Mycoplasma testudineum</name>
    <dbReference type="NCBI Taxonomy" id="244584"/>
    <lineage>
        <taxon>Bacteria</taxon>
        <taxon>Bacillati</taxon>
        <taxon>Mycoplasmatota</taxon>
        <taxon>Mollicutes</taxon>
        <taxon>Mycoplasmataceae</taxon>
        <taxon>Mycoplasma</taxon>
    </lineage>
</organism>
<keyword evidence="1" id="KW-1133">Transmembrane helix</keyword>
<feature type="transmembrane region" description="Helical" evidence="1">
    <location>
        <begin position="38"/>
        <end position="58"/>
    </location>
</feature>